<evidence type="ECO:0000256" key="1">
    <source>
        <dbReference type="ARBA" id="ARBA00004123"/>
    </source>
</evidence>
<feature type="domain" description="Nitric oxide synthase-interacting protein zinc-finger" evidence="4">
    <location>
        <begin position="13"/>
        <end position="63"/>
    </location>
</feature>
<dbReference type="PANTHER" id="PTHR13063:SF10">
    <property type="entry name" value="NITRIC OXIDE SYNTHASE-INTERACTING PROTEIN"/>
    <property type="match status" value="1"/>
</dbReference>
<dbReference type="InterPro" id="IPR013083">
    <property type="entry name" value="Znf_RING/FYVE/PHD"/>
</dbReference>
<evidence type="ECO:0000259" key="4">
    <source>
        <dbReference type="Pfam" id="PF15906"/>
    </source>
</evidence>
<comment type="caution">
    <text evidence="5">The sequence shown here is derived from an EMBL/GenBank/DDBJ whole genome shotgun (WGS) entry which is preliminary data.</text>
</comment>
<dbReference type="InterPro" id="IPR031790">
    <property type="entry name" value="Znf-NOSIP"/>
</dbReference>
<dbReference type="AlphaFoldDB" id="A0A8X6K831"/>
<evidence type="ECO:0000313" key="6">
    <source>
        <dbReference type="Proteomes" id="UP000887116"/>
    </source>
</evidence>
<dbReference type="CDD" id="cd16661">
    <property type="entry name" value="RING-Ubox1_NOSIP"/>
    <property type="match status" value="1"/>
</dbReference>
<dbReference type="GO" id="GO:0061630">
    <property type="term" value="F:ubiquitin protein ligase activity"/>
    <property type="evidence" value="ECO:0007669"/>
    <property type="project" value="InterPro"/>
</dbReference>
<evidence type="ECO:0000256" key="3">
    <source>
        <dbReference type="ARBA" id="ARBA00023242"/>
    </source>
</evidence>
<gene>
    <name evidence="5" type="ORF">TNCT_18911</name>
</gene>
<sequence>MSGYASSSTAGREGNATSQNRIGKISVKDFDCCCLTLKPCTNPVITPSGFLYDKRPIFDYISLKKKELAKRFKEVDTILTRLNESSKQPQSFYHVKTQQIFFMEFGRIPMSRKRRLEKIEDSVLCSVSGGHLRVRDLIDVHFTPVKDLLFPFASNVYFRKCGNHEVC</sequence>
<protein>
    <recommendedName>
        <fullName evidence="4">Nitric oxide synthase-interacting protein zinc-finger domain-containing protein</fullName>
    </recommendedName>
</protein>
<name>A0A8X6K831_TRICU</name>
<accession>A0A8X6K831</accession>
<dbReference type="Pfam" id="PF15906">
    <property type="entry name" value="zf-NOSIP"/>
    <property type="match status" value="1"/>
</dbReference>
<evidence type="ECO:0000313" key="5">
    <source>
        <dbReference type="EMBL" id="GFQ64936.1"/>
    </source>
</evidence>
<reference evidence="5" key="1">
    <citation type="submission" date="2020-07" db="EMBL/GenBank/DDBJ databases">
        <title>Multicomponent nature underlies the extraordinary mechanical properties of spider dragline silk.</title>
        <authorList>
            <person name="Kono N."/>
            <person name="Nakamura H."/>
            <person name="Mori M."/>
            <person name="Yoshida Y."/>
            <person name="Ohtoshi R."/>
            <person name="Malay A.D."/>
            <person name="Moran D.A.P."/>
            <person name="Tomita M."/>
            <person name="Numata K."/>
            <person name="Arakawa K."/>
        </authorList>
    </citation>
    <scope>NUCLEOTIDE SEQUENCE</scope>
</reference>
<keyword evidence="6" id="KW-1185">Reference proteome</keyword>
<comment type="similarity">
    <text evidence="2">Belongs to the NOSIP family.</text>
</comment>
<comment type="subcellular location">
    <subcellularLocation>
        <location evidence="1">Nucleus</location>
    </subcellularLocation>
</comment>
<proteinExistence type="inferred from homology"/>
<dbReference type="OrthoDB" id="116827at2759"/>
<dbReference type="Proteomes" id="UP000887116">
    <property type="component" value="Unassembled WGS sequence"/>
</dbReference>
<dbReference type="SUPFAM" id="SSF57850">
    <property type="entry name" value="RING/U-box"/>
    <property type="match status" value="1"/>
</dbReference>
<evidence type="ECO:0000256" key="2">
    <source>
        <dbReference type="ARBA" id="ARBA00008126"/>
    </source>
</evidence>
<keyword evidence="3" id="KW-0539">Nucleus</keyword>
<dbReference type="Gene3D" id="3.30.40.10">
    <property type="entry name" value="Zinc/RING finger domain, C3HC4 (zinc finger)"/>
    <property type="match status" value="1"/>
</dbReference>
<dbReference type="PANTHER" id="PTHR13063">
    <property type="entry name" value="ENOS INTERACTING PROTEIN"/>
    <property type="match status" value="1"/>
</dbReference>
<organism evidence="5 6">
    <name type="scientific">Trichonephila clavata</name>
    <name type="common">Joro spider</name>
    <name type="synonym">Nephila clavata</name>
    <dbReference type="NCBI Taxonomy" id="2740835"/>
    <lineage>
        <taxon>Eukaryota</taxon>
        <taxon>Metazoa</taxon>
        <taxon>Ecdysozoa</taxon>
        <taxon>Arthropoda</taxon>
        <taxon>Chelicerata</taxon>
        <taxon>Arachnida</taxon>
        <taxon>Araneae</taxon>
        <taxon>Araneomorphae</taxon>
        <taxon>Entelegynae</taxon>
        <taxon>Araneoidea</taxon>
        <taxon>Nephilidae</taxon>
        <taxon>Trichonephila</taxon>
    </lineage>
</organism>
<dbReference type="EMBL" id="BMAO01029987">
    <property type="protein sequence ID" value="GFQ64936.1"/>
    <property type="molecule type" value="Genomic_DNA"/>
</dbReference>
<dbReference type="InterPro" id="IPR016818">
    <property type="entry name" value="NOSIP"/>
</dbReference>
<dbReference type="GO" id="GO:0005634">
    <property type="term" value="C:nucleus"/>
    <property type="evidence" value="ECO:0007669"/>
    <property type="project" value="UniProtKB-SubCell"/>
</dbReference>